<accession>A0A2R5GUM3</accession>
<dbReference type="NCBIfam" id="TIGR01079">
    <property type="entry name" value="rplX_bact"/>
    <property type="match status" value="1"/>
</dbReference>
<dbReference type="GO" id="GO:0006412">
    <property type="term" value="P:translation"/>
    <property type="evidence" value="ECO:0007669"/>
    <property type="project" value="InterPro"/>
</dbReference>
<feature type="region of interest" description="Disordered" evidence="7">
    <location>
        <begin position="196"/>
        <end position="226"/>
    </location>
</feature>
<keyword evidence="3" id="KW-0150">Chloroplast</keyword>
<evidence type="ECO:0000256" key="1">
    <source>
        <dbReference type="ARBA" id="ARBA00004229"/>
    </source>
</evidence>
<dbReference type="PANTHER" id="PTHR12903">
    <property type="entry name" value="MITOCHONDRIAL RIBOSOMAL PROTEIN L24"/>
    <property type="match status" value="1"/>
</dbReference>
<keyword evidence="6" id="KW-0687">Ribonucleoprotein</keyword>
<evidence type="ECO:0000313" key="9">
    <source>
        <dbReference type="EMBL" id="GBG32363.1"/>
    </source>
</evidence>
<evidence type="ECO:0000313" key="10">
    <source>
        <dbReference type="Proteomes" id="UP000241890"/>
    </source>
</evidence>
<dbReference type="InterPro" id="IPR014722">
    <property type="entry name" value="Rib_uL2_dom2"/>
</dbReference>
<name>A0A2R5GUM3_9STRA</name>
<dbReference type="GO" id="GO:1990904">
    <property type="term" value="C:ribonucleoprotein complex"/>
    <property type="evidence" value="ECO:0007669"/>
    <property type="project" value="UniProtKB-KW"/>
</dbReference>
<evidence type="ECO:0000259" key="8">
    <source>
        <dbReference type="Pfam" id="PF17136"/>
    </source>
</evidence>
<dbReference type="InterPro" id="IPR008991">
    <property type="entry name" value="Translation_prot_SH3-like_sf"/>
</dbReference>
<evidence type="ECO:0000256" key="3">
    <source>
        <dbReference type="ARBA" id="ARBA00022528"/>
    </source>
</evidence>
<keyword evidence="10" id="KW-1185">Reference proteome</keyword>
<dbReference type="InterPro" id="IPR041988">
    <property type="entry name" value="Ribosomal_uL24_KOW"/>
</dbReference>
<dbReference type="GO" id="GO:0005840">
    <property type="term" value="C:ribosome"/>
    <property type="evidence" value="ECO:0007669"/>
    <property type="project" value="UniProtKB-KW"/>
</dbReference>
<gene>
    <name evidence="9" type="ORF">FCC1311_085882</name>
</gene>
<dbReference type="Gene3D" id="2.30.30.30">
    <property type="match status" value="1"/>
</dbReference>
<feature type="domain" description="Large ribosomal subunit protein uL24 C-terminal" evidence="8">
    <location>
        <begin position="152"/>
        <end position="195"/>
    </location>
</feature>
<dbReference type="InterPro" id="IPR057264">
    <property type="entry name" value="Ribosomal_uL24_C"/>
</dbReference>
<dbReference type="SUPFAM" id="SSF50104">
    <property type="entry name" value="Translation proteins SH3-like domain"/>
    <property type="match status" value="1"/>
</dbReference>
<dbReference type="GO" id="GO:0003723">
    <property type="term" value="F:RNA binding"/>
    <property type="evidence" value="ECO:0007669"/>
    <property type="project" value="InterPro"/>
</dbReference>
<dbReference type="GO" id="GO:0009507">
    <property type="term" value="C:chloroplast"/>
    <property type="evidence" value="ECO:0007669"/>
    <property type="project" value="UniProtKB-SubCell"/>
</dbReference>
<reference evidence="9 10" key="1">
    <citation type="submission" date="2017-12" db="EMBL/GenBank/DDBJ databases">
        <title>Sequencing, de novo assembly and annotation of complete genome of a new Thraustochytrid species, strain FCC1311.</title>
        <authorList>
            <person name="Sedici K."/>
            <person name="Godart F."/>
            <person name="Aiese Cigliano R."/>
            <person name="Sanseverino W."/>
            <person name="Barakat M."/>
            <person name="Ortet P."/>
            <person name="Marechal E."/>
            <person name="Cagnac O."/>
            <person name="Amato A."/>
        </authorList>
    </citation>
    <scope>NUCLEOTIDE SEQUENCE [LARGE SCALE GENOMIC DNA]</scope>
</reference>
<dbReference type="EMBL" id="BEYU01000121">
    <property type="protein sequence ID" value="GBG32363.1"/>
    <property type="molecule type" value="Genomic_DNA"/>
</dbReference>
<evidence type="ECO:0000256" key="5">
    <source>
        <dbReference type="ARBA" id="ARBA00022980"/>
    </source>
</evidence>
<dbReference type="AlphaFoldDB" id="A0A2R5GUM3"/>
<protein>
    <submittedName>
        <fullName evidence="9">50S ribosomal protein L24, chloroplastic</fullName>
    </submittedName>
</protein>
<sequence length="226" mass="25792">MPRSTNVSPSKVHPIPSPHPRYAIRIPLLHLSLLHLPNHHLTRGIARTAAPKWQSPEEKRAARLEREELSRLRKKKIKANQKKPKAEILKQKRKWRIVVGDMVVVRDGLERGKTGRVIKLLKNDEAVIVENVNIRRQERLDEATLDTIETHDPAPISYSNVSHVDPKTGMPTRVRFGFLADGSKVRVSVRSGEIIPYPPREAPDTREFEGDTPSDNVLKRTYVESE</sequence>
<proteinExistence type="inferred from homology"/>
<evidence type="ECO:0000256" key="7">
    <source>
        <dbReference type="SAM" id="MobiDB-lite"/>
    </source>
</evidence>
<evidence type="ECO:0000256" key="2">
    <source>
        <dbReference type="ARBA" id="ARBA00010618"/>
    </source>
</evidence>
<comment type="similarity">
    <text evidence="2">Belongs to the universal ribosomal protein uL24 family.</text>
</comment>
<dbReference type="CDD" id="cd06089">
    <property type="entry name" value="KOW_RPL26"/>
    <property type="match status" value="1"/>
</dbReference>
<dbReference type="GO" id="GO:0003735">
    <property type="term" value="F:structural constituent of ribosome"/>
    <property type="evidence" value="ECO:0007669"/>
    <property type="project" value="InterPro"/>
</dbReference>
<dbReference type="FunCoup" id="A0A2R5GUM3">
    <property type="interactions" value="203"/>
</dbReference>
<keyword evidence="5 9" id="KW-0689">Ribosomal protein</keyword>
<dbReference type="Proteomes" id="UP000241890">
    <property type="component" value="Unassembled WGS sequence"/>
</dbReference>
<comment type="subcellular location">
    <subcellularLocation>
        <location evidence="1">Plastid</location>
        <location evidence="1">Chloroplast</location>
    </subcellularLocation>
</comment>
<dbReference type="HAMAP" id="MF_01326_B">
    <property type="entry name" value="Ribosomal_uL24_B"/>
    <property type="match status" value="1"/>
</dbReference>
<evidence type="ECO:0000256" key="6">
    <source>
        <dbReference type="ARBA" id="ARBA00023274"/>
    </source>
</evidence>
<dbReference type="OrthoDB" id="359154at2759"/>
<keyword evidence="4" id="KW-0934">Plastid</keyword>
<dbReference type="InParanoid" id="A0A2R5GUM3"/>
<dbReference type="Pfam" id="PF17136">
    <property type="entry name" value="ribosomal_L24"/>
    <property type="match status" value="1"/>
</dbReference>
<feature type="compositionally biased region" description="Basic and acidic residues" evidence="7">
    <location>
        <begin position="217"/>
        <end position="226"/>
    </location>
</feature>
<comment type="caution">
    <text evidence="9">The sequence shown here is derived from an EMBL/GenBank/DDBJ whole genome shotgun (WGS) entry which is preliminary data.</text>
</comment>
<dbReference type="InterPro" id="IPR003256">
    <property type="entry name" value="Ribosomal_uL24"/>
</dbReference>
<evidence type="ECO:0000256" key="4">
    <source>
        <dbReference type="ARBA" id="ARBA00022640"/>
    </source>
</evidence>
<organism evidence="9 10">
    <name type="scientific">Hondaea fermentalgiana</name>
    <dbReference type="NCBI Taxonomy" id="2315210"/>
    <lineage>
        <taxon>Eukaryota</taxon>
        <taxon>Sar</taxon>
        <taxon>Stramenopiles</taxon>
        <taxon>Bigyra</taxon>
        <taxon>Labyrinthulomycetes</taxon>
        <taxon>Thraustochytrida</taxon>
        <taxon>Thraustochytriidae</taxon>
        <taxon>Hondaea</taxon>
    </lineage>
</organism>